<accession>A0ABD5PKD5</accession>
<dbReference type="Pfam" id="PF18780">
    <property type="entry name" value="HNH_repeat"/>
    <property type="match status" value="1"/>
</dbReference>
<dbReference type="AlphaFoldDB" id="A0ABD5PKD5"/>
<dbReference type="InterPro" id="IPR041025">
    <property type="entry name" value="HNH_repeat"/>
</dbReference>
<dbReference type="GO" id="GO:0004519">
    <property type="term" value="F:endonuclease activity"/>
    <property type="evidence" value="ECO:0007669"/>
    <property type="project" value="UniProtKB-KW"/>
</dbReference>
<name>A0ABD5PKD5_9EURY</name>
<organism evidence="2 3">
    <name type="scientific">Halosolutus amylolyticus</name>
    <dbReference type="NCBI Taxonomy" id="2932267"/>
    <lineage>
        <taxon>Archaea</taxon>
        <taxon>Methanobacteriati</taxon>
        <taxon>Methanobacteriota</taxon>
        <taxon>Stenosarchaea group</taxon>
        <taxon>Halobacteria</taxon>
        <taxon>Halobacteriales</taxon>
        <taxon>Natrialbaceae</taxon>
        <taxon>Halosolutus</taxon>
    </lineage>
</organism>
<keyword evidence="2" id="KW-0540">Nuclease</keyword>
<gene>
    <name evidence="2" type="ORF">ACFO5R_02830</name>
</gene>
<proteinExistence type="predicted"/>
<dbReference type="InterPro" id="IPR036280">
    <property type="entry name" value="Multihaem_cyt_sf"/>
</dbReference>
<dbReference type="RefSeq" id="WP_250139020.1">
    <property type="nucleotide sequence ID" value="NZ_JALIQP010000001.1"/>
</dbReference>
<dbReference type="EMBL" id="JBHSFA010000002">
    <property type="protein sequence ID" value="MFC4540862.1"/>
    <property type="molecule type" value="Genomic_DNA"/>
</dbReference>
<dbReference type="Proteomes" id="UP001595898">
    <property type="component" value="Unassembled WGS sequence"/>
</dbReference>
<comment type="caution">
    <text evidence="2">The sequence shown here is derived from an EMBL/GenBank/DDBJ whole genome shotgun (WGS) entry which is preliminary data.</text>
</comment>
<feature type="region of interest" description="Disordered" evidence="1">
    <location>
        <begin position="56"/>
        <end position="75"/>
    </location>
</feature>
<evidence type="ECO:0000313" key="3">
    <source>
        <dbReference type="Proteomes" id="UP001595898"/>
    </source>
</evidence>
<dbReference type="SUPFAM" id="SSF48695">
    <property type="entry name" value="Multiheme cytochromes"/>
    <property type="match status" value="1"/>
</dbReference>
<keyword evidence="2" id="KW-0255">Endonuclease</keyword>
<protein>
    <submittedName>
        <fullName evidence="2">Homing endonuclease associated repeat-containing protein</fullName>
    </submittedName>
</protein>
<sequence length="261" mass="29868">MTTEADCLDALREAADRLGESPTKAQYEELGLQPASATIIRTMGGWNDAKERAGLETSYSRGSRVGPKPDDVELPAETSWDDLSVDQRWHYRNAEWNAKRSLRRRSRLRSWLNDRKRERGCSRCGIDTAACLDFHHADGESKKMAVGRMVTFGYGKDALRDEIAKCDVLCANCHRMVHYTPPKEERRQWVHDRKRDAGCDRCDKSNPAYLDYHHVGDEKEATVAELTANGRSKERIRTEIERCLVLCANCHRKEHYDLSSP</sequence>
<reference evidence="2 3" key="1">
    <citation type="journal article" date="2019" name="Int. J. Syst. Evol. Microbiol.">
        <title>The Global Catalogue of Microorganisms (GCM) 10K type strain sequencing project: providing services to taxonomists for standard genome sequencing and annotation.</title>
        <authorList>
            <consortium name="The Broad Institute Genomics Platform"/>
            <consortium name="The Broad Institute Genome Sequencing Center for Infectious Disease"/>
            <person name="Wu L."/>
            <person name="Ma J."/>
        </authorList>
    </citation>
    <scope>NUCLEOTIDE SEQUENCE [LARGE SCALE GENOMIC DNA]</scope>
    <source>
        <strain evidence="2 3">WLHS5</strain>
    </source>
</reference>
<keyword evidence="3" id="KW-1185">Reference proteome</keyword>
<keyword evidence="2" id="KW-0378">Hydrolase</keyword>
<evidence type="ECO:0000256" key="1">
    <source>
        <dbReference type="SAM" id="MobiDB-lite"/>
    </source>
</evidence>
<evidence type="ECO:0000313" key="2">
    <source>
        <dbReference type="EMBL" id="MFC4540862.1"/>
    </source>
</evidence>